<keyword evidence="2" id="KW-0963">Cytoplasm</keyword>
<evidence type="ECO:0000313" key="13">
    <source>
        <dbReference type="Proteomes" id="UP000053328"/>
    </source>
</evidence>
<dbReference type="VEuPathDB" id="FungiDB:PV08_10887"/>
<dbReference type="InterPro" id="IPR036974">
    <property type="entry name" value="PUA_sf"/>
</dbReference>
<keyword evidence="13" id="KW-1185">Reference proteome</keyword>
<dbReference type="CDD" id="cd21157">
    <property type="entry name" value="PUA_G5K"/>
    <property type="match status" value="1"/>
</dbReference>
<dbReference type="GO" id="GO:0005829">
    <property type="term" value="C:cytosol"/>
    <property type="evidence" value="ECO:0007669"/>
    <property type="project" value="TreeGrafter"/>
</dbReference>
<name>A0A0D1Y9D0_9EURO</name>
<dbReference type="PRINTS" id="PR00474">
    <property type="entry name" value="GLU5KINASE"/>
</dbReference>
<comment type="subcellular location">
    <subcellularLocation>
        <location evidence="1">Cytoplasm</location>
    </subcellularLocation>
</comment>
<dbReference type="GO" id="GO:1901607">
    <property type="term" value="P:alpha-amino acid biosynthetic process"/>
    <property type="evidence" value="ECO:0007669"/>
    <property type="project" value="UniProtKB-ARBA"/>
</dbReference>
<keyword evidence="4" id="KW-0641">Proline biosynthesis</keyword>
<dbReference type="EMBL" id="KN847499">
    <property type="protein sequence ID" value="KIW11586.1"/>
    <property type="molecule type" value="Genomic_DNA"/>
</dbReference>
<dbReference type="AlphaFoldDB" id="A0A0D1Y9D0"/>
<dbReference type="PROSITE" id="PS50890">
    <property type="entry name" value="PUA"/>
    <property type="match status" value="1"/>
</dbReference>
<dbReference type="InterPro" id="IPR001048">
    <property type="entry name" value="Asp/Glu/Uridylate_kinase"/>
</dbReference>
<dbReference type="InterPro" id="IPR002478">
    <property type="entry name" value="PUA"/>
</dbReference>
<dbReference type="HAMAP" id="MF_00456">
    <property type="entry name" value="ProB"/>
    <property type="match status" value="1"/>
</dbReference>
<dbReference type="InterPro" id="IPR036393">
    <property type="entry name" value="AceGlu_kinase-like_sf"/>
</dbReference>
<keyword evidence="6" id="KW-0547">Nucleotide-binding</keyword>
<evidence type="ECO:0000313" key="12">
    <source>
        <dbReference type="EMBL" id="KIW11586.1"/>
    </source>
</evidence>
<dbReference type="SMART" id="SM00359">
    <property type="entry name" value="PUA"/>
    <property type="match status" value="1"/>
</dbReference>
<keyword evidence="8" id="KW-0067">ATP-binding</keyword>
<dbReference type="CDD" id="cd04242">
    <property type="entry name" value="AAK_G5K_ProB"/>
    <property type="match status" value="1"/>
</dbReference>
<proteinExistence type="inferred from homology"/>
<dbReference type="FunFam" id="3.40.1160.10:FF:000020">
    <property type="entry name" value="Glutamate 5-kinase"/>
    <property type="match status" value="1"/>
</dbReference>
<organism evidence="12 13">
    <name type="scientific">Exophiala spinifera</name>
    <dbReference type="NCBI Taxonomy" id="91928"/>
    <lineage>
        <taxon>Eukaryota</taxon>
        <taxon>Fungi</taxon>
        <taxon>Dikarya</taxon>
        <taxon>Ascomycota</taxon>
        <taxon>Pezizomycotina</taxon>
        <taxon>Eurotiomycetes</taxon>
        <taxon>Chaetothyriomycetidae</taxon>
        <taxon>Chaetothyriales</taxon>
        <taxon>Herpotrichiellaceae</taxon>
        <taxon>Exophiala</taxon>
    </lineage>
</organism>
<keyword evidence="5" id="KW-0808">Transferase</keyword>
<dbReference type="InterPro" id="IPR005715">
    <property type="entry name" value="Glu_5kinase/COase_Synthase"/>
</dbReference>
<evidence type="ECO:0000256" key="1">
    <source>
        <dbReference type="ARBA" id="ARBA00004496"/>
    </source>
</evidence>
<dbReference type="Proteomes" id="UP000053328">
    <property type="component" value="Unassembled WGS sequence"/>
</dbReference>
<feature type="region of interest" description="Disordered" evidence="10">
    <location>
        <begin position="415"/>
        <end position="448"/>
    </location>
</feature>
<dbReference type="InterPro" id="IPR019797">
    <property type="entry name" value="Glutamate_5-kinase_CS"/>
</dbReference>
<dbReference type="OrthoDB" id="409889at2759"/>
<dbReference type="GO" id="GO:0003723">
    <property type="term" value="F:RNA binding"/>
    <property type="evidence" value="ECO:0007669"/>
    <property type="project" value="InterPro"/>
</dbReference>
<dbReference type="FunFam" id="2.30.130.10:FF:000008">
    <property type="entry name" value="Glutamate 5-kinase"/>
    <property type="match status" value="1"/>
</dbReference>
<evidence type="ECO:0000259" key="11">
    <source>
        <dbReference type="SMART" id="SM00359"/>
    </source>
</evidence>
<evidence type="ECO:0000256" key="3">
    <source>
        <dbReference type="ARBA" id="ARBA00022605"/>
    </source>
</evidence>
<evidence type="ECO:0000256" key="4">
    <source>
        <dbReference type="ARBA" id="ARBA00022650"/>
    </source>
</evidence>
<evidence type="ECO:0000256" key="8">
    <source>
        <dbReference type="ARBA" id="ARBA00022840"/>
    </source>
</evidence>
<evidence type="ECO:0000256" key="9">
    <source>
        <dbReference type="ARBA" id="ARBA00061601"/>
    </source>
</evidence>
<evidence type="ECO:0000256" key="10">
    <source>
        <dbReference type="SAM" id="MobiDB-lite"/>
    </source>
</evidence>
<keyword evidence="3" id="KW-0028">Amino-acid biosynthesis</keyword>
<evidence type="ECO:0000256" key="5">
    <source>
        <dbReference type="ARBA" id="ARBA00022679"/>
    </source>
</evidence>
<dbReference type="GO" id="GO:0004349">
    <property type="term" value="F:glutamate 5-kinase activity"/>
    <property type="evidence" value="ECO:0007669"/>
    <property type="project" value="InterPro"/>
</dbReference>
<evidence type="ECO:0000256" key="7">
    <source>
        <dbReference type="ARBA" id="ARBA00022777"/>
    </source>
</evidence>
<dbReference type="PIRSF" id="PIRSF000729">
    <property type="entry name" value="GK"/>
    <property type="match status" value="1"/>
</dbReference>
<dbReference type="PANTHER" id="PTHR43654:SF3">
    <property type="entry name" value="GLUTAMATE 5-KINASE"/>
    <property type="match status" value="1"/>
</dbReference>
<dbReference type="SUPFAM" id="SSF88697">
    <property type="entry name" value="PUA domain-like"/>
    <property type="match status" value="1"/>
</dbReference>
<evidence type="ECO:0000256" key="2">
    <source>
        <dbReference type="ARBA" id="ARBA00022490"/>
    </source>
</evidence>
<sequence length="448" mass="47633">MSFPGLKRSSRLTVVLGTSSIVDEVTHEPILSILSLIVETAIKLRRDGHRVVIVSSGAIGVGLQRMNMPKRPKHLAQIQALAAIGQSRLMSIWDSLFAHMNQPVAQILLTRNDIADRIQYLNAQNTLAETLSLGVIPIVNENDTLAVSEIKFGDNDTLSAITAAMVHADYLFLMTDVEALYDKNPRKFPDAQPILVVDDIDALQADVSSAGSALGTGGMATKIVAARLATAAGTSTIITKSSKPGNIAAVIRHLHPPPADPETGENADPVPAPPLHTRFVPSSSPIRNRAFWILHGLAPHGTIYIDRGASNALVNKAGLLPVGVVAVEGNFAQQEAVRLVVVDKHPLGRLSPTGDSSATAMHLVLKGEEIGRAVVNYSAGEVARIKGLRSGDIIGALGYADSEYVAYRENVSLHNTSAASRPETPSGFRTPVKERTPESSIADLTIGQ</sequence>
<comment type="similarity">
    <text evidence="9">Belongs to the glutamate 5-kinase family.</text>
</comment>
<gene>
    <name evidence="12" type="ORF">PV08_10887</name>
</gene>
<dbReference type="NCBIfam" id="TIGR01027">
    <property type="entry name" value="proB"/>
    <property type="match status" value="1"/>
</dbReference>
<dbReference type="STRING" id="91928.A0A0D1Y9D0"/>
<dbReference type="InterPro" id="IPR011529">
    <property type="entry name" value="Glu_5kinase"/>
</dbReference>
<evidence type="ECO:0000256" key="6">
    <source>
        <dbReference type="ARBA" id="ARBA00022741"/>
    </source>
</evidence>
<dbReference type="HOGENOM" id="CLU_025400_1_1_1"/>
<dbReference type="Pfam" id="PF00696">
    <property type="entry name" value="AA_kinase"/>
    <property type="match status" value="1"/>
</dbReference>
<keyword evidence="7 12" id="KW-0418">Kinase</keyword>
<dbReference type="InterPro" id="IPR015947">
    <property type="entry name" value="PUA-like_sf"/>
</dbReference>
<dbReference type="Gene3D" id="2.30.130.10">
    <property type="entry name" value="PUA domain"/>
    <property type="match status" value="1"/>
</dbReference>
<dbReference type="GO" id="GO:0005524">
    <property type="term" value="F:ATP binding"/>
    <property type="evidence" value="ECO:0007669"/>
    <property type="project" value="UniProtKB-KW"/>
</dbReference>
<dbReference type="InterPro" id="IPR001057">
    <property type="entry name" value="Glu/AcGlu_kinase"/>
</dbReference>
<reference evidence="12 13" key="1">
    <citation type="submission" date="2015-01" db="EMBL/GenBank/DDBJ databases">
        <title>The Genome Sequence of Exophiala spinifera CBS89968.</title>
        <authorList>
            <consortium name="The Broad Institute Genomics Platform"/>
            <person name="Cuomo C."/>
            <person name="de Hoog S."/>
            <person name="Gorbushina A."/>
            <person name="Stielow B."/>
            <person name="Teixiera M."/>
            <person name="Abouelleil A."/>
            <person name="Chapman S.B."/>
            <person name="Priest M."/>
            <person name="Young S.K."/>
            <person name="Wortman J."/>
            <person name="Nusbaum C."/>
            <person name="Birren B."/>
        </authorList>
    </citation>
    <scope>NUCLEOTIDE SEQUENCE [LARGE SCALE GENOMIC DNA]</scope>
    <source>
        <strain evidence="12 13">CBS 89968</strain>
    </source>
</reference>
<protein>
    <submittedName>
        <fullName evidence="12">Glutamate 5-kinase</fullName>
    </submittedName>
</protein>
<dbReference type="RefSeq" id="XP_016231802.1">
    <property type="nucleotide sequence ID" value="XM_016385200.1"/>
</dbReference>
<feature type="domain" description="PUA" evidence="11">
    <location>
        <begin position="301"/>
        <end position="406"/>
    </location>
</feature>
<dbReference type="Gene3D" id="3.40.1160.10">
    <property type="entry name" value="Acetylglutamate kinase-like"/>
    <property type="match status" value="2"/>
</dbReference>
<accession>A0A0D1Y9D0</accession>
<dbReference type="InterPro" id="IPR041739">
    <property type="entry name" value="G5K_ProB"/>
</dbReference>
<dbReference type="Pfam" id="PF01472">
    <property type="entry name" value="PUA"/>
    <property type="match status" value="1"/>
</dbReference>
<dbReference type="PANTHER" id="PTHR43654">
    <property type="entry name" value="GLUTAMATE 5-KINASE"/>
    <property type="match status" value="1"/>
</dbReference>
<dbReference type="SUPFAM" id="SSF53633">
    <property type="entry name" value="Carbamate kinase-like"/>
    <property type="match status" value="1"/>
</dbReference>
<dbReference type="GeneID" id="27337970"/>
<dbReference type="PROSITE" id="PS00902">
    <property type="entry name" value="GLUTAMATE_5_KINASE"/>
    <property type="match status" value="1"/>
</dbReference>